<dbReference type="RefSeq" id="WP_245883796.1">
    <property type="nucleotide sequence ID" value="NZ_PVTT01000002.1"/>
</dbReference>
<dbReference type="SUPFAM" id="SSF51735">
    <property type="entry name" value="NAD(P)-binding Rossmann-fold domains"/>
    <property type="match status" value="1"/>
</dbReference>
<dbReference type="PANTHER" id="PTHR12126">
    <property type="entry name" value="NADH-UBIQUINONE OXIDOREDUCTASE 39 KDA SUBUNIT-RELATED"/>
    <property type="match status" value="1"/>
</dbReference>
<gene>
    <name evidence="2" type="ORF">BCF33_1864</name>
</gene>
<keyword evidence="3" id="KW-1185">Reference proteome</keyword>
<dbReference type="EMBL" id="PVTT01000002">
    <property type="protein sequence ID" value="PRY93000.1"/>
    <property type="molecule type" value="Genomic_DNA"/>
</dbReference>
<dbReference type="AlphaFoldDB" id="A0A2T0X236"/>
<dbReference type="Gene3D" id="3.40.50.720">
    <property type="entry name" value="NAD(P)-binding Rossmann-like Domain"/>
    <property type="match status" value="1"/>
</dbReference>
<evidence type="ECO:0000313" key="3">
    <source>
        <dbReference type="Proteomes" id="UP000238801"/>
    </source>
</evidence>
<dbReference type="InterPro" id="IPR051207">
    <property type="entry name" value="ComplexI_NDUFA9_subunit"/>
</dbReference>
<dbReference type="InterPro" id="IPR036291">
    <property type="entry name" value="NAD(P)-bd_dom_sf"/>
</dbReference>
<dbReference type="CDD" id="cd05271">
    <property type="entry name" value="NDUFA9_like_SDR_a"/>
    <property type="match status" value="1"/>
</dbReference>
<feature type="domain" description="NAD-dependent epimerase/dehydratase" evidence="1">
    <location>
        <begin position="15"/>
        <end position="222"/>
    </location>
</feature>
<dbReference type="InterPro" id="IPR001509">
    <property type="entry name" value="Epimerase_deHydtase"/>
</dbReference>
<evidence type="ECO:0000259" key="1">
    <source>
        <dbReference type="Pfam" id="PF01370"/>
    </source>
</evidence>
<dbReference type="Proteomes" id="UP000238801">
    <property type="component" value="Unassembled WGS sequence"/>
</dbReference>
<dbReference type="GO" id="GO:0044877">
    <property type="term" value="F:protein-containing complex binding"/>
    <property type="evidence" value="ECO:0007669"/>
    <property type="project" value="TreeGrafter"/>
</dbReference>
<reference evidence="2 3" key="1">
    <citation type="submission" date="2018-03" db="EMBL/GenBank/DDBJ databases">
        <title>Genomic Encyclopedia of Archaeal and Bacterial Type Strains, Phase II (KMG-II): from individual species to whole genera.</title>
        <authorList>
            <person name="Goeker M."/>
        </authorList>
    </citation>
    <scope>NUCLEOTIDE SEQUENCE [LARGE SCALE GENOMIC DNA]</scope>
    <source>
        <strain evidence="2 3">DSM 29318</strain>
    </source>
</reference>
<evidence type="ECO:0000313" key="2">
    <source>
        <dbReference type="EMBL" id="PRY93000.1"/>
    </source>
</evidence>
<comment type="caution">
    <text evidence="2">The sequence shown here is derived from an EMBL/GenBank/DDBJ whole genome shotgun (WGS) entry which is preliminary data.</text>
</comment>
<dbReference type="FunFam" id="3.40.50.720:FF:000702">
    <property type="entry name" value="NADH dehydrogenase (Ubiquinone)"/>
    <property type="match status" value="1"/>
</dbReference>
<sequence>MAMPKNAPAAGPNLVTIYGGSGFVGRYVARRMARAGWRVRVACRNPNEALFVKVYGNVGQVEPVFCNVRDDASVAAVMEGADAVVNCVGILEEAGRNTFRAVQEEGAERIARLAVERGIGRMVQISAIGADPGSKSAYARTKAAGEAAVLRHLPDAVILRPSIVFGPEDEFFNRFASMARFGPVLPVVGAGTLFQPVYVDDVAHAAEKALTGAAMPGIYELGGPDVATFRELMEQMLDVIGRRRLIGNIPFPLASAMGWGAGAASRLSFGLVPQPVTVDQVRNLRRDNVVAGRAMTFADLGIEPMSMEAILPGYLWRFRKGGEYAEITESAKDLREDI</sequence>
<dbReference type="Pfam" id="PF01370">
    <property type="entry name" value="Epimerase"/>
    <property type="match status" value="1"/>
</dbReference>
<name>A0A2T0X236_9RHOB</name>
<accession>A0A2T0X236</accession>
<organism evidence="2 3">
    <name type="scientific">Hasllibacter halocynthiae</name>
    <dbReference type="NCBI Taxonomy" id="595589"/>
    <lineage>
        <taxon>Bacteria</taxon>
        <taxon>Pseudomonadati</taxon>
        <taxon>Pseudomonadota</taxon>
        <taxon>Alphaproteobacteria</taxon>
        <taxon>Rhodobacterales</taxon>
        <taxon>Roseobacteraceae</taxon>
        <taxon>Hasllibacter</taxon>
    </lineage>
</organism>
<dbReference type="PANTHER" id="PTHR12126:SF11">
    <property type="entry name" value="NADH DEHYDROGENASE [UBIQUINONE] 1 ALPHA SUBCOMPLEX SUBUNIT 9, MITOCHONDRIAL"/>
    <property type="match status" value="1"/>
</dbReference>
<proteinExistence type="predicted"/>
<protein>
    <submittedName>
        <fullName evidence="2">NADH dehydrogenase</fullName>
    </submittedName>
</protein>